<sequence length="177" mass="19235">MPSPLLNFDLLIVKNLPLPFVCVGVYRHHSRKGREGQRFRLHLIDLNSSGPNPPQMPPVVSSIPPPISVSSVAAAVSVTAMASTTSTTITTSTTTTTTNSVSPNHSGLLVDSSTSPHSVISHSENIHGLNDSVELTSSNNIRLTNKTQVVLKSDQTKAELQRKNTLFLREFNFFHHS</sequence>
<protein>
    <submittedName>
        <fullName evidence="1 3">Uncharacterized protein</fullName>
    </submittedName>
</protein>
<accession>A0A183KBC0</accession>
<keyword evidence="2" id="KW-1185">Reference proteome</keyword>
<gene>
    <name evidence="1" type="ORF">SCUD_LOCUS12308</name>
</gene>
<dbReference type="WBParaSite" id="SCUD_0001231101-mRNA-1">
    <property type="protein sequence ID" value="SCUD_0001231101-mRNA-1"/>
    <property type="gene ID" value="SCUD_0001231101"/>
</dbReference>
<dbReference type="Proteomes" id="UP000279833">
    <property type="component" value="Unassembled WGS sequence"/>
</dbReference>
<proteinExistence type="predicted"/>
<evidence type="ECO:0000313" key="2">
    <source>
        <dbReference type="Proteomes" id="UP000279833"/>
    </source>
</evidence>
<reference evidence="1 2" key="2">
    <citation type="submission" date="2018-11" db="EMBL/GenBank/DDBJ databases">
        <authorList>
            <consortium name="Pathogen Informatics"/>
        </authorList>
    </citation>
    <scope>NUCLEOTIDE SEQUENCE [LARGE SCALE GENOMIC DNA]</scope>
    <source>
        <strain evidence="1">Dakar</strain>
        <strain evidence="2">Dakar, Senegal</strain>
    </source>
</reference>
<dbReference type="EMBL" id="UZAK01035025">
    <property type="protein sequence ID" value="VDP48292.1"/>
    <property type="molecule type" value="Genomic_DNA"/>
</dbReference>
<dbReference type="STRING" id="6186.A0A183KBC0"/>
<reference evidence="3" key="1">
    <citation type="submission" date="2016-06" db="UniProtKB">
        <authorList>
            <consortium name="WormBaseParasite"/>
        </authorList>
    </citation>
    <scope>IDENTIFICATION</scope>
</reference>
<evidence type="ECO:0000313" key="3">
    <source>
        <dbReference type="WBParaSite" id="SCUD_0001231101-mRNA-1"/>
    </source>
</evidence>
<evidence type="ECO:0000313" key="1">
    <source>
        <dbReference type="EMBL" id="VDP48292.1"/>
    </source>
</evidence>
<organism evidence="3">
    <name type="scientific">Schistosoma curassoni</name>
    <dbReference type="NCBI Taxonomy" id="6186"/>
    <lineage>
        <taxon>Eukaryota</taxon>
        <taxon>Metazoa</taxon>
        <taxon>Spiralia</taxon>
        <taxon>Lophotrochozoa</taxon>
        <taxon>Platyhelminthes</taxon>
        <taxon>Trematoda</taxon>
        <taxon>Digenea</taxon>
        <taxon>Strigeidida</taxon>
        <taxon>Schistosomatoidea</taxon>
        <taxon>Schistosomatidae</taxon>
        <taxon>Schistosoma</taxon>
    </lineage>
</organism>
<dbReference type="AlphaFoldDB" id="A0A183KBC0"/>
<name>A0A183KBC0_9TREM</name>